<keyword evidence="6 10" id="KW-0460">Magnesium</keyword>
<comment type="subunit">
    <text evidence="2 10">Homodimer.</text>
</comment>
<evidence type="ECO:0000256" key="2">
    <source>
        <dbReference type="ARBA" id="ARBA00011738"/>
    </source>
</evidence>
<keyword evidence="3 10" id="KW-0479">Metal-binding</keyword>
<feature type="binding site" evidence="10">
    <location>
        <position position="71"/>
    </location>
    <ligand>
        <name>substrate</name>
    </ligand>
</feature>
<evidence type="ECO:0000313" key="12">
    <source>
        <dbReference type="EMBL" id="KGJ53549.1"/>
    </source>
</evidence>
<feature type="binding site" evidence="10">
    <location>
        <position position="41"/>
    </location>
    <ligand>
        <name>Mg(2+)</name>
        <dbReference type="ChEBI" id="CHEBI:18420"/>
    </ligand>
</feature>
<dbReference type="SUPFAM" id="SSF52972">
    <property type="entry name" value="ITPase-like"/>
    <property type="match status" value="1"/>
</dbReference>
<dbReference type="GO" id="GO:0009117">
    <property type="term" value="P:nucleotide metabolic process"/>
    <property type="evidence" value="ECO:0007669"/>
    <property type="project" value="UniProtKB-KW"/>
</dbReference>
<dbReference type="GO" id="GO:0036220">
    <property type="term" value="F:ITP diphosphatase activity"/>
    <property type="evidence" value="ECO:0007669"/>
    <property type="project" value="UniProtKB-UniRule"/>
</dbReference>
<dbReference type="AlphaFoldDB" id="A0A099I6G1"/>
<dbReference type="RefSeq" id="WP_044905089.1">
    <property type="nucleotide sequence ID" value="NZ_JQIF01000039.1"/>
</dbReference>
<keyword evidence="4 10" id="KW-0547">Nucleotide-binding</keyword>
<sequence>MKEIMLASANAHKAQEFEEMLRPLGYTVKTLLDLKEDIEIEETGTTFEENALIKAKAIHERLGIEVIADDSGLAVNALDGAPGIYSARFMGRDTSYDVKNQYLIDQCRHAEDKGCQFICAIAYVRADGSEHVFTGVVEGIVADHMEGAKGFGYDPIFYYPPYGTTLANVSEEQKNRVSHRGRALAKLVAFMEEEN</sequence>
<dbReference type="GO" id="GO:0035870">
    <property type="term" value="F:dITP diphosphatase activity"/>
    <property type="evidence" value="ECO:0007669"/>
    <property type="project" value="UniProtKB-UniRule"/>
</dbReference>
<accession>A0A099I6G1</accession>
<dbReference type="CDD" id="cd00515">
    <property type="entry name" value="HAM1"/>
    <property type="match status" value="1"/>
</dbReference>
<comment type="cofactor">
    <cofactor evidence="10">
        <name>Mg(2+)</name>
        <dbReference type="ChEBI" id="CHEBI:18420"/>
    </cofactor>
    <text evidence="10">Binds 1 Mg(2+) ion per subunit.</text>
</comment>
<evidence type="ECO:0000256" key="6">
    <source>
        <dbReference type="ARBA" id="ARBA00022842"/>
    </source>
</evidence>
<feature type="binding site" evidence="10">
    <location>
        <begin position="8"/>
        <end position="13"/>
    </location>
    <ligand>
        <name>substrate</name>
    </ligand>
</feature>
<evidence type="ECO:0000256" key="7">
    <source>
        <dbReference type="ARBA" id="ARBA00023080"/>
    </source>
</evidence>
<feature type="binding site" evidence="10">
    <location>
        <begin position="151"/>
        <end position="154"/>
    </location>
    <ligand>
        <name>substrate</name>
    </ligand>
</feature>
<dbReference type="Gene3D" id="3.90.950.10">
    <property type="match status" value="1"/>
</dbReference>
<proteinExistence type="inferred from homology"/>
<feature type="binding site" evidence="10">
    <location>
        <begin position="179"/>
        <end position="180"/>
    </location>
    <ligand>
        <name>substrate</name>
    </ligand>
</feature>
<dbReference type="Proteomes" id="UP000030008">
    <property type="component" value="Unassembled WGS sequence"/>
</dbReference>
<feature type="binding site" evidence="10">
    <location>
        <position position="70"/>
    </location>
    <ligand>
        <name>Mg(2+)</name>
        <dbReference type="ChEBI" id="CHEBI:18420"/>
    </ligand>
</feature>
<dbReference type="GO" id="GO:0005829">
    <property type="term" value="C:cytosol"/>
    <property type="evidence" value="ECO:0007669"/>
    <property type="project" value="TreeGrafter"/>
</dbReference>
<dbReference type="InterPro" id="IPR002637">
    <property type="entry name" value="RdgB/HAM1"/>
</dbReference>
<dbReference type="GO" id="GO:0000166">
    <property type="term" value="F:nucleotide binding"/>
    <property type="evidence" value="ECO:0007669"/>
    <property type="project" value="UniProtKB-KW"/>
</dbReference>
<name>A0A099I6G1_CLOIN</name>
<protein>
    <recommendedName>
        <fullName evidence="10">dITP/XTP pyrophosphatase</fullName>
        <ecNumber evidence="10">3.6.1.66</ecNumber>
    </recommendedName>
    <alternativeName>
        <fullName evidence="10">Non-canonical purine NTP pyrophosphatase</fullName>
    </alternativeName>
    <alternativeName>
        <fullName evidence="10">Non-standard purine NTP pyrophosphatase</fullName>
    </alternativeName>
    <alternativeName>
        <fullName evidence="10">Nucleoside-triphosphate diphosphatase</fullName>
    </alternativeName>
    <alternativeName>
        <fullName evidence="10">Nucleoside-triphosphate pyrophosphatase</fullName>
        <shortName evidence="10">NTPase</shortName>
    </alternativeName>
</protein>
<dbReference type="Pfam" id="PF01725">
    <property type="entry name" value="Ham1p_like"/>
    <property type="match status" value="1"/>
</dbReference>
<comment type="function">
    <text evidence="10">Pyrophosphatase that catalyzes the hydrolysis of nucleoside triphosphates to their monophosphate derivatives, with a high preference for the non-canonical purine nucleotides XTP (xanthosine triphosphate), dITP (deoxyinosine triphosphate) and ITP. Seems to function as a house-cleaning enzyme that removes non-canonical purine nucleotides from the nucleotide pool, thus preventing their incorporation into DNA/RNA and avoiding chromosomal lesions.</text>
</comment>
<dbReference type="GO" id="GO:0009146">
    <property type="term" value="P:purine nucleoside triphosphate catabolic process"/>
    <property type="evidence" value="ECO:0007669"/>
    <property type="project" value="UniProtKB-UniRule"/>
</dbReference>
<reference evidence="12 13" key="1">
    <citation type="submission" date="2014-08" db="EMBL/GenBank/DDBJ databases">
        <title>Clostridium innocuum, an unnegligible vancomycin-resistant pathogen causing extra-intestinal infections.</title>
        <authorList>
            <person name="Feng Y."/>
            <person name="Chiu C.-H."/>
        </authorList>
    </citation>
    <scope>NUCLEOTIDE SEQUENCE [LARGE SCALE GENOMIC DNA]</scope>
    <source>
        <strain evidence="12 13">AN88</strain>
    </source>
</reference>
<dbReference type="InterPro" id="IPR020922">
    <property type="entry name" value="dITP/XTP_pyrophosphatase"/>
</dbReference>
<dbReference type="PANTHER" id="PTHR11067:SF9">
    <property type="entry name" value="INOSINE TRIPHOSPHATE PYROPHOSPHATASE"/>
    <property type="match status" value="1"/>
</dbReference>
<evidence type="ECO:0000313" key="13">
    <source>
        <dbReference type="Proteomes" id="UP000030008"/>
    </source>
</evidence>
<keyword evidence="7 10" id="KW-0546">Nucleotide metabolism</keyword>
<evidence type="ECO:0000256" key="8">
    <source>
        <dbReference type="ARBA" id="ARBA00051875"/>
    </source>
</evidence>
<keyword evidence="5 10" id="KW-0378">Hydrolase</keyword>
<dbReference type="PANTHER" id="PTHR11067">
    <property type="entry name" value="INOSINE TRIPHOSPHATE PYROPHOSPHATASE/HAM1 PROTEIN"/>
    <property type="match status" value="1"/>
</dbReference>
<dbReference type="FunFam" id="3.90.950.10:FF:000001">
    <property type="entry name" value="dITP/XTP pyrophosphatase"/>
    <property type="match status" value="1"/>
</dbReference>
<comment type="catalytic activity">
    <reaction evidence="8 10">
        <text>dITP + H2O = dIMP + diphosphate + H(+)</text>
        <dbReference type="Rhea" id="RHEA:28342"/>
        <dbReference type="ChEBI" id="CHEBI:15377"/>
        <dbReference type="ChEBI" id="CHEBI:15378"/>
        <dbReference type="ChEBI" id="CHEBI:33019"/>
        <dbReference type="ChEBI" id="CHEBI:61194"/>
        <dbReference type="ChEBI" id="CHEBI:61382"/>
        <dbReference type="EC" id="3.6.1.66"/>
    </reaction>
</comment>
<dbReference type="NCBIfam" id="TIGR00042">
    <property type="entry name" value="RdgB/HAM1 family non-canonical purine NTP pyrophosphatase"/>
    <property type="match status" value="1"/>
</dbReference>
<evidence type="ECO:0000256" key="4">
    <source>
        <dbReference type="ARBA" id="ARBA00022741"/>
    </source>
</evidence>
<evidence type="ECO:0000256" key="3">
    <source>
        <dbReference type="ARBA" id="ARBA00022723"/>
    </source>
</evidence>
<feature type="binding site" evidence="10">
    <location>
        <position position="174"/>
    </location>
    <ligand>
        <name>substrate</name>
    </ligand>
</feature>
<organism evidence="12 13">
    <name type="scientific">Clostridium innocuum</name>
    <dbReference type="NCBI Taxonomy" id="1522"/>
    <lineage>
        <taxon>Bacteria</taxon>
        <taxon>Bacillati</taxon>
        <taxon>Bacillota</taxon>
        <taxon>Clostridia</taxon>
        <taxon>Eubacteriales</taxon>
        <taxon>Clostridiaceae</taxon>
        <taxon>Clostridium</taxon>
    </lineage>
</organism>
<dbReference type="InterPro" id="IPR029001">
    <property type="entry name" value="ITPase-like_fam"/>
</dbReference>
<comment type="caution">
    <text evidence="12">The sequence shown here is derived from an EMBL/GenBank/DDBJ whole genome shotgun (WGS) entry which is preliminary data.</text>
</comment>
<evidence type="ECO:0000256" key="10">
    <source>
        <dbReference type="HAMAP-Rule" id="MF_01405"/>
    </source>
</evidence>
<dbReference type="EC" id="3.6.1.66" evidence="10"/>
<comment type="catalytic activity">
    <reaction evidence="9 10">
        <text>XTP + H2O = XMP + diphosphate + H(+)</text>
        <dbReference type="Rhea" id="RHEA:28610"/>
        <dbReference type="ChEBI" id="CHEBI:15377"/>
        <dbReference type="ChEBI" id="CHEBI:15378"/>
        <dbReference type="ChEBI" id="CHEBI:33019"/>
        <dbReference type="ChEBI" id="CHEBI:57464"/>
        <dbReference type="ChEBI" id="CHEBI:61314"/>
        <dbReference type="EC" id="3.6.1.66"/>
    </reaction>
</comment>
<evidence type="ECO:0000256" key="11">
    <source>
        <dbReference type="RuleBase" id="RU003781"/>
    </source>
</evidence>
<comment type="catalytic activity">
    <reaction evidence="10">
        <text>ITP + H2O = IMP + diphosphate + H(+)</text>
        <dbReference type="Rhea" id="RHEA:29399"/>
        <dbReference type="ChEBI" id="CHEBI:15377"/>
        <dbReference type="ChEBI" id="CHEBI:15378"/>
        <dbReference type="ChEBI" id="CHEBI:33019"/>
        <dbReference type="ChEBI" id="CHEBI:58053"/>
        <dbReference type="ChEBI" id="CHEBI:61402"/>
        <dbReference type="EC" id="3.6.1.66"/>
    </reaction>
</comment>
<dbReference type="EMBL" id="JQIF01000039">
    <property type="protein sequence ID" value="KGJ53549.1"/>
    <property type="molecule type" value="Genomic_DNA"/>
</dbReference>
<dbReference type="GO" id="GO:0046872">
    <property type="term" value="F:metal ion binding"/>
    <property type="evidence" value="ECO:0007669"/>
    <property type="project" value="UniProtKB-KW"/>
</dbReference>
<gene>
    <name evidence="12" type="ORF">CIAN88_09040</name>
</gene>
<dbReference type="GO" id="GO:0017111">
    <property type="term" value="F:ribonucleoside triphosphate phosphatase activity"/>
    <property type="evidence" value="ECO:0007669"/>
    <property type="project" value="InterPro"/>
</dbReference>
<evidence type="ECO:0000256" key="1">
    <source>
        <dbReference type="ARBA" id="ARBA00008023"/>
    </source>
</evidence>
<dbReference type="GO" id="GO:0036222">
    <property type="term" value="F:XTP diphosphatase activity"/>
    <property type="evidence" value="ECO:0007669"/>
    <property type="project" value="UniProtKB-UniRule"/>
</dbReference>
<comment type="similarity">
    <text evidence="1 10 11">Belongs to the HAM1 NTPase family.</text>
</comment>
<feature type="active site" description="Proton acceptor" evidence="10">
    <location>
        <position position="70"/>
    </location>
</feature>
<dbReference type="HAMAP" id="MF_01405">
    <property type="entry name" value="Non_canon_purine_NTPase"/>
    <property type="match status" value="1"/>
</dbReference>
<evidence type="ECO:0000256" key="9">
    <source>
        <dbReference type="ARBA" id="ARBA00052017"/>
    </source>
</evidence>
<evidence type="ECO:0000256" key="5">
    <source>
        <dbReference type="ARBA" id="ARBA00022801"/>
    </source>
</evidence>